<accession>A0A0D2U930</accession>
<dbReference type="RefSeq" id="XP_011270227.1">
    <property type="nucleotide sequence ID" value="XM_011271925.1"/>
</dbReference>
<keyword evidence="1" id="KW-1133">Transmembrane helix</keyword>
<dbReference type="eggNOG" id="ENOG502QTGZ">
    <property type="taxonomic scope" value="Eukaryota"/>
</dbReference>
<dbReference type="EMBL" id="KE346362">
    <property type="protein sequence ID" value="KJE91561.1"/>
    <property type="molecule type" value="Genomic_DNA"/>
</dbReference>
<feature type="domain" description="PhoD-like phosphatase metallophosphatase" evidence="3">
    <location>
        <begin position="63"/>
        <end position="329"/>
    </location>
</feature>
<evidence type="ECO:0000259" key="3">
    <source>
        <dbReference type="Pfam" id="PF09423"/>
    </source>
</evidence>
<reference evidence="5" key="1">
    <citation type="submission" date="2011-02" db="EMBL/GenBank/DDBJ databases">
        <title>The Genome Sequence of Capsaspora owczarzaki ATCC 30864.</title>
        <authorList>
            <person name="Russ C."/>
            <person name="Cuomo C."/>
            <person name="Burger G."/>
            <person name="Gray M.W."/>
            <person name="Holland P.W.H."/>
            <person name="King N."/>
            <person name="Lang F.B.F."/>
            <person name="Roger A.J."/>
            <person name="Ruiz-Trillo I."/>
            <person name="Young S.K."/>
            <person name="Zeng Q."/>
            <person name="Gargeya S."/>
            <person name="Alvarado L."/>
            <person name="Berlin A."/>
            <person name="Chapman S.B."/>
            <person name="Chen Z."/>
            <person name="Freedman E."/>
            <person name="Gellesch M."/>
            <person name="Goldberg J."/>
            <person name="Griggs A."/>
            <person name="Gujja S."/>
            <person name="Heilman E."/>
            <person name="Heiman D."/>
            <person name="Howarth C."/>
            <person name="Mehta T."/>
            <person name="Neiman D."/>
            <person name="Pearson M."/>
            <person name="Roberts A."/>
            <person name="Saif S."/>
            <person name="Shea T."/>
            <person name="Shenoy N."/>
            <person name="Sisk P."/>
            <person name="Stolte C."/>
            <person name="Sykes S."/>
            <person name="White J."/>
            <person name="Yandava C."/>
            <person name="Haas B."/>
            <person name="Nusbaum C."/>
            <person name="Birren B."/>
        </authorList>
    </citation>
    <scope>NUCLEOTIDE SEQUENCE</scope>
    <source>
        <strain evidence="5">ATCC 30864</strain>
    </source>
</reference>
<dbReference type="SUPFAM" id="SSF56300">
    <property type="entry name" value="Metallo-dependent phosphatases"/>
    <property type="match status" value="1"/>
</dbReference>
<feature type="signal peptide" evidence="2">
    <location>
        <begin position="1"/>
        <end position="24"/>
    </location>
</feature>
<sequence length="551" mass="62073">MHRMHRRVLAVCCVVIALAGFAAGADRAKPSSAPADVVHERDTPLTRVAFGSCSRPTLPQRLWKPLGELEPEVFAWLGDVVYADSREQTFVWRPSPLEHVRDIYAMQKALPEYKAFVDGPSKPLVLGVWDDHDFNLNNGGDRNQLRDSVQEIFLDFLDEPAESLRRQREGLYVSHAWSGPDRKGRIRRVKLILLDVRYFRQDFDSDTDSKWAMWISSLTAGQPVNVNFPGVGDEQVVRHEELRHKQHRDHSRGDMLGDAQWTWLEAQLRDSAEQQFDLTLIGSGVQVLSDTPIIEKWGLFGSSQRRLLKTVHDLGVPGVVFLSGDVHMGEMLCTDDTEDYLLGLSYQSAHSTPVPAQRPHHLPDDSPITVNTVPRLGYPLFEFTSSGMTHSCKTQIPIVSCLFAVNWLAPGTFRVGPTIFDDLNFGFIEIDWDNEVVEASIRGKDGAAGLVTKIPFSRLRPFQQSDKETASASELQYEAHLCPHRHPVDDVHLWARFGVRVVLISALLVLVLGVPLLCLSLPFLLLRCVWRWRFRAASTSASSQPRHAKSE</sequence>
<keyword evidence="1" id="KW-0812">Transmembrane</keyword>
<keyword evidence="1" id="KW-0472">Membrane</keyword>
<keyword evidence="2" id="KW-0732">Signal</keyword>
<dbReference type="OMA" id="WAMWISS"/>
<gene>
    <name evidence="4" type="ORF">CAOG_008627</name>
</gene>
<evidence type="ECO:0000256" key="1">
    <source>
        <dbReference type="SAM" id="Phobius"/>
    </source>
</evidence>
<dbReference type="CDD" id="cd07389">
    <property type="entry name" value="MPP_PhoD"/>
    <property type="match status" value="1"/>
</dbReference>
<feature type="transmembrane region" description="Helical" evidence="1">
    <location>
        <begin position="501"/>
        <end position="526"/>
    </location>
</feature>
<keyword evidence="5" id="KW-1185">Reference proteome</keyword>
<proteinExistence type="predicted"/>
<dbReference type="Proteomes" id="UP000008743">
    <property type="component" value="Unassembled WGS sequence"/>
</dbReference>
<dbReference type="PANTHER" id="PTHR33987">
    <property type="entry name" value="CALCINEURIN-LIKE METALLO-PHOSPHOESTERASE SUPERFAMILY PROTEIN"/>
    <property type="match status" value="1"/>
</dbReference>
<dbReference type="Pfam" id="PF09423">
    <property type="entry name" value="PhoD"/>
    <property type="match status" value="1"/>
</dbReference>
<dbReference type="STRING" id="595528.A0A0D2U930"/>
<dbReference type="InterPro" id="IPR029052">
    <property type="entry name" value="Metallo-depent_PP-like"/>
</dbReference>
<dbReference type="Gene3D" id="3.60.21.70">
    <property type="entry name" value="PhoD-like phosphatase"/>
    <property type="match status" value="1"/>
</dbReference>
<name>A0A0D2U930_CAPO3</name>
<feature type="chain" id="PRO_5002268377" description="PhoD-like phosphatase metallophosphatase domain-containing protein" evidence="2">
    <location>
        <begin position="25"/>
        <end position="551"/>
    </location>
</feature>
<evidence type="ECO:0000256" key="2">
    <source>
        <dbReference type="SAM" id="SignalP"/>
    </source>
</evidence>
<dbReference type="InParanoid" id="A0A0D2U930"/>
<dbReference type="AlphaFoldDB" id="A0A0D2U930"/>
<dbReference type="InterPro" id="IPR038607">
    <property type="entry name" value="PhoD-like_sf"/>
</dbReference>
<dbReference type="OrthoDB" id="10266805at2759"/>
<dbReference type="InterPro" id="IPR018946">
    <property type="entry name" value="PhoD-like_MPP"/>
</dbReference>
<dbReference type="PANTHER" id="PTHR33987:SF1">
    <property type="entry name" value="CALCINEURIN-LIKE METALLO-PHOSPHOESTERASE SUPERFAMILY PROTEIN"/>
    <property type="match status" value="1"/>
</dbReference>
<protein>
    <recommendedName>
        <fullName evidence="3">PhoD-like phosphatase metallophosphatase domain-containing protein</fullName>
    </recommendedName>
</protein>
<evidence type="ECO:0000313" key="4">
    <source>
        <dbReference type="EMBL" id="KJE91561.1"/>
    </source>
</evidence>
<organism evidence="4 5">
    <name type="scientific">Capsaspora owczarzaki (strain ATCC 30864)</name>
    <dbReference type="NCBI Taxonomy" id="595528"/>
    <lineage>
        <taxon>Eukaryota</taxon>
        <taxon>Filasterea</taxon>
        <taxon>Capsaspora</taxon>
    </lineage>
</organism>
<evidence type="ECO:0000313" key="5">
    <source>
        <dbReference type="Proteomes" id="UP000008743"/>
    </source>
</evidence>
<dbReference type="PhylomeDB" id="A0A0D2U930"/>